<accession>A0A1A5HUM9</accession>
<proteinExistence type="predicted"/>
<dbReference type="AlphaFoldDB" id="A0A1A5HUM9"/>
<protein>
    <submittedName>
        <fullName evidence="1">Uncharacterized protein</fullName>
    </submittedName>
</protein>
<evidence type="ECO:0000313" key="2">
    <source>
        <dbReference type="Proteomes" id="UP000093748"/>
    </source>
</evidence>
<reference evidence="2" key="1">
    <citation type="submission" date="2016-06" db="EMBL/GenBank/DDBJ databases">
        <title>NZP2037 Pacbio-Illumina hybrid assembly.</title>
        <authorList>
            <person name="Ramsay J.P."/>
        </authorList>
    </citation>
    <scope>NUCLEOTIDE SEQUENCE [LARGE SCALE GENOMIC DNA]</scope>
    <source>
        <strain evidence="2">R7ANS::ICEMlSym2042</strain>
    </source>
</reference>
<gene>
    <name evidence="1" type="ORF">BAE39_12400</name>
</gene>
<name>A0A1A5HUM9_RHILI</name>
<comment type="caution">
    <text evidence="1">The sequence shown here is derived from an EMBL/GenBank/DDBJ whole genome shotgun (WGS) entry which is preliminary data.</text>
</comment>
<dbReference type="EMBL" id="LZTJ01000012">
    <property type="protein sequence ID" value="OBP76871.1"/>
    <property type="molecule type" value="Genomic_DNA"/>
</dbReference>
<organism evidence="1 2">
    <name type="scientific">Rhizobium loti</name>
    <name type="common">Mesorhizobium loti</name>
    <dbReference type="NCBI Taxonomy" id="381"/>
    <lineage>
        <taxon>Bacteria</taxon>
        <taxon>Pseudomonadati</taxon>
        <taxon>Pseudomonadota</taxon>
        <taxon>Alphaproteobacteria</taxon>
        <taxon>Hyphomicrobiales</taxon>
        <taxon>Phyllobacteriaceae</taxon>
        <taxon>Mesorhizobium</taxon>
    </lineage>
</organism>
<evidence type="ECO:0000313" key="1">
    <source>
        <dbReference type="EMBL" id="OBP76871.1"/>
    </source>
</evidence>
<dbReference type="Proteomes" id="UP000093748">
    <property type="component" value="Unassembled WGS sequence"/>
</dbReference>
<sequence>MEARAVKTSCPHCHGVFEDGRAGAAYLRDEQALAAIVMWGSGQLDTADIAKALQCREDAVYRTLQIAKDGARSDRRAG</sequence>